<name>X8CDZ6_MYCXE</name>
<organism evidence="2">
    <name type="scientific">Mycobacterium xenopi 4042</name>
    <dbReference type="NCBI Taxonomy" id="1299334"/>
    <lineage>
        <taxon>Bacteria</taxon>
        <taxon>Bacillati</taxon>
        <taxon>Actinomycetota</taxon>
        <taxon>Actinomycetes</taxon>
        <taxon>Mycobacteriales</taxon>
        <taxon>Mycobacteriaceae</taxon>
        <taxon>Mycobacterium</taxon>
    </lineage>
</organism>
<gene>
    <name evidence="2" type="ORF">I553_1646</name>
</gene>
<protein>
    <submittedName>
        <fullName evidence="2">Uncharacterized protein</fullName>
    </submittedName>
</protein>
<dbReference type="EMBL" id="JAOB01000032">
    <property type="protein sequence ID" value="EUA54612.1"/>
    <property type="molecule type" value="Genomic_DNA"/>
</dbReference>
<sequence length="50" mass="5849">MGSLEHLLWLTRTRAEKDTWACFFRVAPAMEPTPPATPRRSFEDVSRLWS</sequence>
<feature type="compositionally biased region" description="Basic and acidic residues" evidence="1">
    <location>
        <begin position="40"/>
        <end position="50"/>
    </location>
</feature>
<evidence type="ECO:0000313" key="2">
    <source>
        <dbReference type="EMBL" id="EUA54612.1"/>
    </source>
</evidence>
<proteinExistence type="predicted"/>
<reference evidence="2" key="1">
    <citation type="submission" date="2014-01" db="EMBL/GenBank/DDBJ databases">
        <authorList>
            <person name="Brown-Elliot B."/>
            <person name="Wallace R."/>
            <person name="Lenaerts A."/>
            <person name="Ordway D."/>
            <person name="DeGroote M.A."/>
            <person name="Parker T."/>
            <person name="Sizemore C."/>
            <person name="Tallon L.J."/>
            <person name="Sadzewicz L.K."/>
            <person name="Sengamalay N."/>
            <person name="Fraser C.M."/>
            <person name="Hine E."/>
            <person name="Shefchek K.A."/>
            <person name="Das S.P."/>
            <person name="Tettelin H."/>
        </authorList>
    </citation>
    <scope>NUCLEOTIDE SEQUENCE [LARGE SCALE GENOMIC DNA]</scope>
    <source>
        <strain evidence="2">4042</strain>
    </source>
</reference>
<feature type="region of interest" description="Disordered" evidence="1">
    <location>
        <begin position="30"/>
        <end position="50"/>
    </location>
</feature>
<dbReference type="AlphaFoldDB" id="X8CDZ6"/>
<accession>X8CDZ6</accession>
<comment type="caution">
    <text evidence="2">The sequence shown here is derived from an EMBL/GenBank/DDBJ whole genome shotgun (WGS) entry which is preliminary data.</text>
</comment>
<evidence type="ECO:0000256" key="1">
    <source>
        <dbReference type="SAM" id="MobiDB-lite"/>
    </source>
</evidence>